<dbReference type="EMBL" id="UIGY01000002">
    <property type="protein sequence ID" value="SUZ07899.1"/>
    <property type="molecule type" value="Genomic_DNA"/>
</dbReference>
<protein>
    <submittedName>
        <fullName evidence="2">Bgt-20428</fullName>
    </submittedName>
</protein>
<feature type="region of interest" description="Disordered" evidence="1">
    <location>
        <begin position="1"/>
        <end position="20"/>
    </location>
</feature>
<reference evidence="2" key="1">
    <citation type="submission" date="2018-07" db="EMBL/GenBank/DDBJ databases">
        <authorList>
            <person name="Quirk P.G."/>
            <person name="Krulwich T.A."/>
        </authorList>
    </citation>
    <scope>NUCLEOTIDE SEQUENCE</scope>
    <source>
        <strain evidence="2">96224</strain>
    </source>
</reference>
<proteinExistence type="predicted"/>
<evidence type="ECO:0000256" key="1">
    <source>
        <dbReference type="SAM" id="MobiDB-lite"/>
    </source>
</evidence>
<dbReference type="AlphaFoldDB" id="A0A381L1W5"/>
<evidence type="ECO:0000313" key="2">
    <source>
        <dbReference type="EMBL" id="SUZ07899.1"/>
    </source>
</evidence>
<feature type="compositionally biased region" description="Polar residues" evidence="1">
    <location>
        <begin position="1"/>
        <end position="17"/>
    </location>
</feature>
<gene>
    <name evidence="2" type="ORF">BGT96224V2_LOCUS994</name>
</gene>
<organism evidence="2">
    <name type="scientific">Blumeria graminis f. sp. tritici 96224</name>
    <dbReference type="NCBI Taxonomy" id="1268274"/>
    <lineage>
        <taxon>Eukaryota</taxon>
        <taxon>Fungi</taxon>
        <taxon>Dikarya</taxon>
        <taxon>Ascomycota</taxon>
        <taxon>Pezizomycotina</taxon>
        <taxon>Leotiomycetes</taxon>
        <taxon>Erysiphales</taxon>
        <taxon>Erysiphaceae</taxon>
        <taxon>Blumeria</taxon>
    </lineage>
</organism>
<accession>A0A381L1W5</accession>
<name>A0A381L1W5_BLUGR</name>
<sequence>MPSSPLPSGSNTPTGLTMSARCEEPLSRQYLHSPANGTMNIFRCEATEKSLKT</sequence>